<keyword evidence="2" id="KW-1185">Reference proteome</keyword>
<dbReference type="AlphaFoldDB" id="A0A4Z2BW18"/>
<reference evidence="1 2" key="1">
    <citation type="submission" date="2019-04" db="EMBL/GenBank/DDBJ databases">
        <title>The sequence and de novo assembly of Takifugu bimaculatus genome using PacBio and Hi-C technologies.</title>
        <authorList>
            <person name="Xu P."/>
            <person name="Liu B."/>
            <person name="Zhou Z."/>
        </authorList>
    </citation>
    <scope>NUCLEOTIDE SEQUENCE [LARGE SCALE GENOMIC DNA]</scope>
    <source>
        <strain evidence="1">TB-2018</strain>
        <tissue evidence="1">Muscle</tissue>
    </source>
</reference>
<accession>A0A4Z2BW18</accession>
<dbReference type="Proteomes" id="UP000516260">
    <property type="component" value="Chromosome 17"/>
</dbReference>
<evidence type="ECO:0000313" key="2">
    <source>
        <dbReference type="Proteomes" id="UP000516260"/>
    </source>
</evidence>
<organism evidence="1 2">
    <name type="scientific">Takifugu bimaculatus</name>
    <dbReference type="NCBI Taxonomy" id="433685"/>
    <lineage>
        <taxon>Eukaryota</taxon>
        <taxon>Metazoa</taxon>
        <taxon>Chordata</taxon>
        <taxon>Craniata</taxon>
        <taxon>Vertebrata</taxon>
        <taxon>Euteleostomi</taxon>
        <taxon>Actinopterygii</taxon>
        <taxon>Neopterygii</taxon>
        <taxon>Teleostei</taxon>
        <taxon>Neoteleostei</taxon>
        <taxon>Acanthomorphata</taxon>
        <taxon>Eupercaria</taxon>
        <taxon>Tetraodontiformes</taxon>
        <taxon>Tetradontoidea</taxon>
        <taxon>Tetraodontidae</taxon>
        <taxon>Takifugu</taxon>
    </lineage>
</organism>
<dbReference type="EMBL" id="SWLE01000009">
    <property type="protein sequence ID" value="TNM96182.1"/>
    <property type="molecule type" value="Genomic_DNA"/>
</dbReference>
<name>A0A4Z2BW18_9TELE</name>
<sequence length="101" mass="10831">MFQTPSLCSRRSRILEKIAGAPSTRPTKLPSAASSNGKNCCKVCGPRMVTETLYACEKHTCLQHAGSQAVASCAEQAGVTESSRLASGLNMLCFYCLTWPE</sequence>
<protein>
    <submittedName>
        <fullName evidence="1">Uncharacterized protein</fullName>
    </submittedName>
</protein>
<proteinExistence type="predicted"/>
<comment type="caution">
    <text evidence="1">The sequence shown here is derived from an EMBL/GenBank/DDBJ whole genome shotgun (WGS) entry which is preliminary data.</text>
</comment>
<gene>
    <name evidence="1" type="ORF">fugu_015843</name>
</gene>
<evidence type="ECO:0000313" key="1">
    <source>
        <dbReference type="EMBL" id="TNM96182.1"/>
    </source>
</evidence>